<comment type="caution">
    <text evidence="5">The sequence shown here is derived from an EMBL/GenBank/DDBJ whole genome shotgun (WGS) entry which is preliminary data.</text>
</comment>
<dbReference type="EMBL" id="CAGS01000269">
    <property type="protein sequence ID" value="CCF84421.1"/>
    <property type="molecule type" value="Genomic_DNA"/>
</dbReference>
<sequence length="357" mass="42045">MPDPALPWWEREPIMRGVNLGGWLLLERWMQPSLFAGTAARDEFELCHAWGREAERRLREHRESYIGRDDLVWLKRVGINTVRIPFGYWLLTGDPPFVAGIDVLDQALRWCQDLGLMVILDFHGLPGAQSREHHTGRANHFQWHRDPDHQRRSLEILESIAARYTDVSSLIGIEVVNEPAESIPATLLDRYYRAAYERIRRHLPPERAAIIFPAFTERRLRHFHGRYRPPAFENIITDLHYYQCFGGWPSAMTWDEQITYPLTHRLPEIKRANERGWLMIGEWSLRLPWKPRDWTRELPPAGYDTVMRGYAAAQLWAYEQTRGWCFWTYKAEGEPEWSFRDCIERGWLPTPVDAGMG</sequence>
<evidence type="ECO:0000313" key="6">
    <source>
        <dbReference type="Proteomes" id="UP000004221"/>
    </source>
</evidence>
<dbReference type="GO" id="GO:0005576">
    <property type="term" value="C:extracellular region"/>
    <property type="evidence" value="ECO:0007669"/>
    <property type="project" value="TreeGrafter"/>
</dbReference>
<protein>
    <submittedName>
        <fullName evidence="5">Putative Glucan 1,3-beta-glucosidase</fullName>
        <ecNumber evidence="5">3.2.1.58</ecNumber>
    </submittedName>
</protein>
<feature type="domain" description="Glycoside hydrolase family 5" evidence="4">
    <location>
        <begin position="74"/>
        <end position="255"/>
    </location>
</feature>
<dbReference type="SUPFAM" id="SSF51445">
    <property type="entry name" value="(Trans)glycosidases"/>
    <property type="match status" value="1"/>
</dbReference>
<dbReference type="Proteomes" id="UP000004221">
    <property type="component" value="Unassembled WGS sequence"/>
</dbReference>
<dbReference type="Pfam" id="PF00150">
    <property type="entry name" value="Cellulase"/>
    <property type="match status" value="1"/>
</dbReference>
<accession>I4EIA9</accession>
<dbReference type="PANTHER" id="PTHR31297">
    <property type="entry name" value="GLUCAN ENDO-1,6-BETA-GLUCOSIDASE B"/>
    <property type="match status" value="1"/>
</dbReference>
<evidence type="ECO:0000256" key="1">
    <source>
        <dbReference type="ARBA" id="ARBA00022801"/>
    </source>
</evidence>
<keyword evidence="6" id="KW-1185">Reference proteome</keyword>
<gene>
    <name evidence="5" type="primary">spr</name>
    <name evidence="5" type="ORF">NITHO_3400005</name>
</gene>
<dbReference type="EC" id="3.2.1.58" evidence="5"/>
<dbReference type="RefSeq" id="WP_008478583.1">
    <property type="nucleotide sequence ID" value="NZ_CAGS01000269.1"/>
</dbReference>
<evidence type="ECO:0000313" key="5">
    <source>
        <dbReference type="EMBL" id="CCF84421.1"/>
    </source>
</evidence>
<dbReference type="GO" id="GO:0046557">
    <property type="term" value="F:glucan endo-1,6-beta-glucosidase activity"/>
    <property type="evidence" value="ECO:0007669"/>
    <property type="project" value="TreeGrafter"/>
</dbReference>
<dbReference type="GO" id="GO:0009251">
    <property type="term" value="P:glucan catabolic process"/>
    <property type="evidence" value="ECO:0007669"/>
    <property type="project" value="TreeGrafter"/>
</dbReference>
<dbReference type="GO" id="GO:0009986">
    <property type="term" value="C:cell surface"/>
    <property type="evidence" value="ECO:0007669"/>
    <property type="project" value="TreeGrafter"/>
</dbReference>
<evidence type="ECO:0000256" key="3">
    <source>
        <dbReference type="RuleBase" id="RU361153"/>
    </source>
</evidence>
<name>I4EIA9_9BACT</name>
<dbReference type="Gene3D" id="3.20.20.80">
    <property type="entry name" value="Glycosidases"/>
    <property type="match status" value="1"/>
</dbReference>
<dbReference type="InterPro" id="IPR050386">
    <property type="entry name" value="Glycosyl_hydrolase_5"/>
</dbReference>
<dbReference type="PANTHER" id="PTHR31297:SF43">
    <property type="entry name" value="GLUCAN 1,3-BETA-GLUCOSIDASE 3"/>
    <property type="match status" value="1"/>
</dbReference>
<dbReference type="AlphaFoldDB" id="I4EIA9"/>
<proteinExistence type="inferred from homology"/>
<evidence type="ECO:0000259" key="4">
    <source>
        <dbReference type="Pfam" id="PF00150"/>
    </source>
</evidence>
<keyword evidence="2 3" id="KW-0326">Glycosidase</keyword>
<evidence type="ECO:0000256" key="2">
    <source>
        <dbReference type="ARBA" id="ARBA00023295"/>
    </source>
</evidence>
<dbReference type="OrthoDB" id="138851at2"/>
<dbReference type="InterPro" id="IPR001547">
    <property type="entry name" value="Glyco_hydro_5"/>
</dbReference>
<dbReference type="GO" id="GO:0004338">
    <property type="term" value="F:glucan exo-1,3-beta-glucosidase activity"/>
    <property type="evidence" value="ECO:0007669"/>
    <property type="project" value="UniProtKB-EC"/>
</dbReference>
<organism evidence="5 6">
    <name type="scientific">Nitrolancea hollandica Lb</name>
    <dbReference type="NCBI Taxonomy" id="1129897"/>
    <lineage>
        <taxon>Bacteria</taxon>
        <taxon>Pseudomonadati</taxon>
        <taxon>Thermomicrobiota</taxon>
        <taxon>Thermomicrobia</taxon>
        <taxon>Sphaerobacterales</taxon>
        <taxon>Sphaerobacterineae</taxon>
        <taxon>Sphaerobacteraceae</taxon>
        <taxon>Nitrolancea</taxon>
    </lineage>
</organism>
<reference evidence="5 6" key="1">
    <citation type="journal article" date="2012" name="ISME J.">
        <title>Nitrification expanded: discovery, physiology and genomics of a nitrite-oxidizing bacterium from the phylum Chloroflexi.</title>
        <authorList>
            <person name="Sorokin D.Y."/>
            <person name="Lucker S."/>
            <person name="Vejmelkova D."/>
            <person name="Kostrikina N.A."/>
            <person name="Kleerebezem R."/>
            <person name="Rijpstra W.I."/>
            <person name="Damste J.S."/>
            <person name="Le Paslier D."/>
            <person name="Muyzer G."/>
            <person name="Wagner M."/>
            <person name="van Loosdrecht M.C."/>
            <person name="Daims H."/>
        </authorList>
    </citation>
    <scope>NUCLEOTIDE SEQUENCE [LARGE SCALE GENOMIC DNA]</scope>
    <source>
        <strain evidence="6">none</strain>
    </source>
</reference>
<dbReference type="InterPro" id="IPR017853">
    <property type="entry name" value="GH"/>
</dbReference>
<keyword evidence="1 3" id="KW-0378">Hydrolase</keyword>
<comment type="similarity">
    <text evidence="3">Belongs to the glycosyl hydrolase 5 (cellulase A) family.</text>
</comment>